<gene>
    <name evidence="1" type="ORF">RHMOL_Rhmol01G0167000</name>
</gene>
<sequence>MQASFPQAGIERNHITSKMKTWKRDYWYLASILHRPGFGWNVNENRLVAQEKVWNDFVREQPQLRRYRDMQFSNFIQWGHIFGCWEN</sequence>
<evidence type="ECO:0000313" key="2">
    <source>
        <dbReference type="Proteomes" id="UP001062846"/>
    </source>
</evidence>
<organism evidence="1 2">
    <name type="scientific">Rhododendron molle</name>
    <name type="common">Chinese azalea</name>
    <name type="synonym">Azalea mollis</name>
    <dbReference type="NCBI Taxonomy" id="49168"/>
    <lineage>
        <taxon>Eukaryota</taxon>
        <taxon>Viridiplantae</taxon>
        <taxon>Streptophyta</taxon>
        <taxon>Embryophyta</taxon>
        <taxon>Tracheophyta</taxon>
        <taxon>Spermatophyta</taxon>
        <taxon>Magnoliopsida</taxon>
        <taxon>eudicotyledons</taxon>
        <taxon>Gunneridae</taxon>
        <taxon>Pentapetalae</taxon>
        <taxon>asterids</taxon>
        <taxon>Ericales</taxon>
        <taxon>Ericaceae</taxon>
        <taxon>Ericoideae</taxon>
        <taxon>Rhodoreae</taxon>
        <taxon>Rhododendron</taxon>
    </lineage>
</organism>
<name>A0ACC0Q2Q2_RHOML</name>
<dbReference type="Proteomes" id="UP001062846">
    <property type="component" value="Chromosome 1"/>
</dbReference>
<dbReference type="EMBL" id="CM046388">
    <property type="protein sequence ID" value="KAI8572025.1"/>
    <property type="molecule type" value="Genomic_DNA"/>
</dbReference>
<evidence type="ECO:0000313" key="1">
    <source>
        <dbReference type="EMBL" id="KAI8572025.1"/>
    </source>
</evidence>
<comment type="caution">
    <text evidence="1">The sequence shown here is derived from an EMBL/GenBank/DDBJ whole genome shotgun (WGS) entry which is preliminary data.</text>
</comment>
<proteinExistence type="predicted"/>
<protein>
    <submittedName>
        <fullName evidence="1">Uncharacterized protein</fullName>
    </submittedName>
</protein>
<accession>A0ACC0Q2Q2</accession>
<keyword evidence="2" id="KW-1185">Reference proteome</keyword>
<reference evidence="1" key="1">
    <citation type="submission" date="2022-02" db="EMBL/GenBank/DDBJ databases">
        <title>Plant Genome Project.</title>
        <authorList>
            <person name="Zhang R.-G."/>
        </authorList>
    </citation>
    <scope>NUCLEOTIDE SEQUENCE</scope>
    <source>
        <strain evidence="1">AT1</strain>
    </source>
</reference>